<reference evidence="7 8" key="1">
    <citation type="journal article" date="2017" name="Mycologia">
        <title>Bifiguratus adelaidae, gen. et sp. nov., a new member of Mucoromycotina in endophytic and soil-dwelling habitats.</title>
        <authorList>
            <person name="Torres-Cruz T.J."/>
            <person name="Billingsley Tobias T.L."/>
            <person name="Almatruk M."/>
            <person name="Hesse C."/>
            <person name="Kuske C.R."/>
            <person name="Desiro A."/>
            <person name="Benucci G.M."/>
            <person name="Bonito G."/>
            <person name="Stajich J.E."/>
            <person name="Dunlap C."/>
            <person name="Arnold A.E."/>
            <person name="Porras-Alfaro A."/>
        </authorList>
    </citation>
    <scope>NUCLEOTIDE SEQUENCE [LARGE SCALE GENOMIC DNA]</scope>
    <source>
        <strain evidence="7 8">AZ0501</strain>
    </source>
</reference>
<dbReference type="InterPro" id="IPR001763">
    <property type="entry name" value="Rhodanese-like_dom"/>
</dbReference>
<dbReference type="EMBL" id="MVBO01000192">
    <property type="protein sequence ID" value="OZJ02080.1"/>
    <property type="molecule type" value="Genomic_DNA"/>
</dbReference>
<dbReference type="PANTHER" id="PTHR43846">
    <property type="entry name" value="UPF0176 PROTEIN YCEA"/>
    <property type="match status" value="1"/>
</dbReference>
<dbReference type="Gene3D" id="3.40.250.10">
    <property type="entry name" value="Rhodanese-like domain"/>
    <property type="match status" value="1"/>
</dbReference>
<keyword evidence="4 5" id="KW-0472">Membrane</keyword>
<organism evidence="7 8">
    <name type="scientific">Bifiguratus adelaidae</name>
    <dbReference type="NCBI Taxonomy" id="1938954"/>
    <lineage>
        <taxon>Eukaryota</taxon>
        <taxon>Fungi</taxon>
        <taxon>Fungi incertae sedis</taxon>
        <taxon>Mucoromycota</taxon>
        <taxon>Mucoromycotina</taxon>
        <taxon>Endogonomycetes</taxon>
        <taxon>Endogonales</taxon>
        <taxon>Endogonales incertae sedis</taxon>
        <taxon>Bifiguratus</taxon>
    </lineage>
</organism>
<feature type="domain" description="Rhodanese" evidence="6">
    <location>
        <begin position="152"/>
        <end position="242"/>
    </location>
</feature>
<name>A0A261XUQ3_9FUNG</name>
<dbReference type="SUPFAM" id="SSF52821">
    <property type="entry name" value="Rhodanese/Cell cycle control phosphatase"/>
    <property type="match status" value="1"/>
</dbReference>
<evidence type="ECO:0000256" key="4">
    <source>
        <dbReference type="ARBA" id="ARBA00023136"/>
    </source>
</evidence>
<dbReference type="Pfam" id="PF00581">
    <property type="entry name" value="Rhodanese"/>
    <property type="match status" value="1"/>
</dbReference>
<comment type="caution">
    <text evidence="7">The sequence shown here is derived from an EMBL/GenBank/DDBJ whole genome shotgun (WGS) entry which is preliminary data.</text>
</comment>
<evidence type="ECO:0000313" key="8">
    <source>
        <dbReference type="Proteomes" id="UP000242875"/>
    </source>
</evidence>
<evidence type="ECO:0000256" key="1">
    <source>
        <dbReference type="ARBA" id="ARBA00004141"/>
    </source>
</evidence>
<dbReference type="InterPro" id="IPR036873">
    <property type="entry name" value="Rhodanese-like_dom_sf"/>
</dbReference>
<feature type="transmembrane region" description="Helical" evidence="5">
    <location>
        <begin position="549"/>
        <end position="573"/>
    </location>
</feature>
<dbReference type="Proteomes" id="UP000242875">
    <property type="component" value="Unassembled WGS sequence"/>
</dbReference>
<dbReference type="Pfam" id="PF17773">
    <property type="entry name" value="UPF0176_N"/>
    <property type="match status" value="1"/>
</dbReference>
<dbReference type="GO" id="GO:0016020">
    <property type="term" value="C:membrane"/>
    <property type="evidence" value="ECO:0007669"/>
    <property type="project" value="UniProtKB-SubCell"/>
</dbReference>
<dbReference type="Pfam" id="PF02544">
    <property type="entry name" value="Steroid_dh"/>
    <property type="match status" value="1"/>
</dbReference>
<protein>
    <recommendedName>
        <fullName evidence="6">Rhodanese domain-containing protein</fullName>
    </recommendedName>
</protein>
<proteinExistence type="predicted"/>
<dbReference type="PROSITE" id="PS50206">
    <property type="entry name" value="RHODANESE_3"/>
    <property type="match status" value="1"/>
</dbReference>
<dbReference type="PANTHER" id="PTHR43846:SF1">
    <property type="entry name" value="TRNA URIDINE(34) HYDROXYLASE"/>
    <property type="match status" value="1"/>
</dbReference>
<keyword evidence="2 5" id="KW-0812">Transmembrane</keyword>
<evidence type="ECO:0000256" key="5">
    <source>
        <dbReference type="SAM" id="Phobius"/>
    </source>
</evidence>
<dbReference type="Gene3D" id="3.30.70.100">
    <property type="match status" value="1"/>
</dbReference>
<evidence type="ECO:0000313" key="7">
    <source>
        <dbReference type="EMBL" id="OZJ02080.1"/>
    </source>
</evidence>
<dbReference type="SMART" id="SM00450">
    <property type="entry name" value="RHOD"/>
    <property type="match status" value="1"/>
</dbReference>
<gene>
    <name evidence="7" type="ORF">BZG36_04956</name>
</gene>
<sequence length="605" mass="69632">MPWWRVGRERLLNGHWTRCFHSSTSWHHHRIFSFYSLQNWSPKTVEQVSASLRDRLPRLGVVGRIYLAPHPLGGINAQVSVPVSNVDELHRDLTIATRLDSLHLNPSLEDIAEPAFPKLVIKKKKLVADGFDEISCNPITHLKPQEWHQAIQQDDILLYDMRNHYEYEIGRFDKAKKIDSDTFRQGLDMLCHDLRDKKHHDVYMYCTGGIRCSIAGTYLKQRGYNPIMLEGGITAYGHWIKGQRANSLFKGKNFTFDKRRGERITHDVLVSHTLLLVKAPIVPRLHFLAFQFRMQLHVDYNCIRKDREPLVVEFPQEADTITNAQLKRAIRKQIPSLARARFSLLTQDKKRVRRGSLASSGVADGDTLYVELAAWCIDRQTADFVLCAVNIPIHLVCYFIPSIVYIDQFEHSRMQQLALTLIVLHYTKRLAEIALVHRPTTRRVTLYPVLIDAVRFWVLGGLSKAYWVYGPWFAADKASASRSEVYAVGCAAVWAWAEFSSLVTHLILRNLNGPPSKTKGKSGKANSVKRLPRGYGFDLVSCPHYFFEIVSWSSIWVLTQSFAVLLFVFAVTLHMHQLAVDKHIEYLTKLKRYPRDRKALIPFIL</sequence>
<dbReference type="InterPro" id="IPR001104">
    <property type="entry name" value="3-oxo-5_a-steroid_4-DH_C"/>
</dbReference>
<evidence type="ECO:0000259" key="6">
    <source>
        <dbReference type="PROSITE" id="PS50206"/>
    </source>
</evidence>
<keyword evidence="8" id="KW-1185">Reference proteome</keyword>
<evidence type="ECO:0000256" key="2">
    <source>
        <dbReference type="ARBA" id="ARBA00022692"/>
    </source>
</evidence>
<dbReference type="PROSITE" id="PS50244">
    <property type="entry name" value="S5A_REDUCTASE"/>
    <property type="match status" value="1"/>
</dbReference>
<dbReference type="OrthoDB" id="25002at2759"/>
<keyword evidence="3 5" id="KW-1133">Transmembrane helix</keyword>
<accession>A0A261XUQ3</accession>
<dbReference type="GO" id="GO:0006629">
    <property type="term" value="P:lipid metabolic process"/>
    <property type="evidence" value="ECO:0007669"/>
    <property type="project" value="InterPro"/>
</dbReference>
<dbReference type="GO" id="GO:0016627">
    <property type="term" value="F:oxidoreductase activity, acting on the CH-CH group of donors"/>
    <property type="evidence" value="ECO:0007669"/>
    <property type="project" value="InterPro"/>
</dbReference>
<dbReference type="AlphaFoldDB" id="A0A261XUQ3"/>
<comment type="subcellular location">
    <subcellularLocation>
        <location evidence="1">Membrane</location>
        <topology evidence="1">Multi-pass membrane protein</topology>
    </subcellularLocation>
</comment>
<dbReference type="InterPro" id="IPR040503">
    <property type="entry name" value="TRHO_N"/>
</dbReference>
<evidence type="ECO:0000256" key="3">
    <source>
        <dbReference type="ARBA" id="ARBA00022989"/>
    </source>
</evidence>